<protein>
    <recommendedName>
        <fullName evidence="2">DUF6754 domain-containing protein</fullName>
    </recommendedName>
</protein>
<dbReference type="Gene3D" id="2.60.40.10">
    <property type="entry name" value="Immunoglobulins"/>
    <property type="match status" value="1"/>
</dbReference>
<feature type="transmembrane region" description="Helical" evidence="1">
    <location>
        <begin position="118"/>
        <end position="136"/>
    </location>
</feature>
<keyword evidence="1" id="KW-1133">Transmembrane helix</keyword>
<sequence>MMTLWILTALTVVGLTPPGSVTARDAPNDQGGQIVIRWDDIDDAANSTIALFRSTCPDTGFIEIAAEPVSSTEYTDAEVADGCSYYYRLVVRSDGDSAVAPVVGPVRSSAQWFNSGRSSVLIVFALICAAFLFYIFRARRGTKMFVRRIAGLDAIDDALGRATEMGKPILFSFGLGVITDLVVIAALPLLRKVARKAADYAIRLIVPNADPIVMTAAQETVKEAYLESGRPDLYNPDNITFLTSDQFGYAAGVDGIILREKPGAIFWLGYFYAESLVMAETGHSVGAIQLAGTTETTQLPFFVAACDYTMIGEEIFAASCYLKPEPVMLGTLKGEDFLKLVLVICITALVVLGTAGAITGNGGAALTRIHQAVSTWLTPAS</sequence>
<keyword evidence="1" id="KW-0812">Transmembrane</keyword>
<dbReference type="InterPro" id="IPR046642">
    <property type="entry name" value="DUF6754"/>
</dbReference>
<feature type="transmembrane region" description="Helical" evidence="1">
    <location>
        <begin position="337"/>
        <end position="358"/>
    </location>
</feature>
<reference evidence="3" key="1">
    <citation type="journal article" date="2020" name="mSystems">
        <title>Genome- and Community-Level Interaction Insights into Carbon Utilization and Element Cycling Functions of Hydrothermarchaeota in Hydrothermal Sediment.</title>
        <authorList>
            <person name="Zhou Z."/>
            <person name="Liu Y."/>
            <person name="Xu W."/>
            <person name="Pan J."/>
            <person name="Luo Z.H."/>
            <person name="Li M."/>
        </authorList>
    </citation>
    <scope>NUCLEOTIDE SEQUENCE [LARGE SCALE GENOMIC DNA]</scope>
    <source>
        <strain evidence="3">SpSt-488</strain>
    </source>
</reference>
<evidence type="ECO:0000259" key="2">
    <source>
        <dbReference type="Pfam" id="PF20539"/>
    </source>
</evidence>
<organism evidence="3">
    <name type="scientific">candidate division WOR-3 bacterium</name>
    <dbReference type="NCBI Taxonomy" id="2052148"/>
    <lineage>
        <taxon>Bacteria</taxon>
        <taxon>Bacteria division WOR-3</taxon>
    </lineage>
</organism>
<dbReference type="InterPro" id="IPR013783">
    <property type="entry name" value="Ig-like_fold"/>
</dbReference>
<evidence type="ECO:0000313" key="3">
    <source>
        <dbReference type="EMBL" id="HGK28354.1"/>
    </source>
</evidence>
<name>A0A7C4GA70_UNCW3</name>
<evidence type="ECO:0000256" key="1">
    <source>
        <dbReference type="SAM" id="Phobius"/>
    </source>
</evidence>
<proteinExistence type="predicted"/>
<keyword evidence="1" id="KW-0472">Membrane</keyword>
<gene>
    <name evidence="3" type="ORF">ENS41_05305</name>
</gene>
<feature type="transmembrane region" description="Helical" evidence="1">
    <location>
        <begin position="169"/>
        <end position="190"/>
    </location>
</feature>
<accession>A0A7C4GA70</accession>
<dbReference type="Pfam" id="PF20539">
    <property type="entry name" value="DUF6754"/>
    <property type="match status" value="1"/>
</dbReference>
<dbReference type="AlphaFoldDB" id="A0A7C4GA70"/>
<feature type="domain" description="DUF6754" evidence="2">
    <location>
        <begin position="109"/>
        <end position="356"/>
    </location>
</feature>
<dbReference type="EMBL" id="DSUT01000109">
    <property type="protein sequence ID" value="HGK28354.1"/>
    <property type="molecule type" value="Genomic_DNA"/>
</dbReference>
<comment type="caution">
    <text evidence="3">The sequence shown here is derived from an EMBL/GenBank/DDBJ whole genome shotgun (WGS) entry which is preliminary data.</text>
</comment>